<dbReference type="GO" id="GO:0008265">
    <property type="term" value="F:molybdenum cofactor sulfurtransferase activity"/>
    <property type="evidence" value="ECO:0007669"/>
    <property type="project" value="UniProtKB-UniRule"/>
</dbReference>
<dbReference type="GO" id="GO:0030170">
    <property type="term" value="F:pyridoxal phosphate binding"/>
    <property type="evidence" value="ECO:0007669"/>
    <property type="project" value="UniProtKB-UniRule"/>
</dbReference>
<comment type="cofactor">
    <cofactor evidence="4">
        <name>pyridoxal 5'-phosphate</name>
        <dbReference type="ChEBI" id="CHEBI:597326"/>
    </cofactor>
</comment>
<keyword evidence="3 4" id="KW-0501">Molybdenum cofactor biosynthesis</keyword>
<evidence type="ECO:0000259" key="5">
    <source>
        <dbReference type="PROSITE" id="PS51340"/>
    </source>
</evidence>
<dbReference type="InterPro" id="IPR005302">
    <property type="entry name" value="MoCF_Sase_C"/>
</dbReference>
<dbReference type="PANTHER" id="PTHR14237:SF80">
    <property type="entry name" value="MOLYBDENUM COFACTOR SULFURASE"/>
    <property type="match status" value="1"/>
</dbReference>
<dbReference type="HAMAP" id="MF_03050">
    <property type="entry name" value="MOCOS"/>
    <property type="match status" value="1"/>
</dbReference>
<feature type="modified residue" description="N6-(pyridoxal phosphate)lysine" evidence="4">
    <location>
        <position position="254"/>
    </location>
</feature>
<sequence length="814" mass="91026">MAVADITNEDQDMQSPVSMDQIGAHLASLRNHDFPQLASNVYLDHAGTTLPAKSLIDAYTADISATLYGNPHSFSSPSAVATAKRLASVRARILKHLNTSSKDYSVIFTANTTAALKLLGESLNWDADNNYYYLSASHTSVLGIRQSIAYARRHLPNNGDVKAMTPNDVEAWISSADSSSSNSIQDTDHVNLFAYPAQCNFSGTRYPLDWVNQVKSIKGGLPWKVLLDIAAYSTTTPMELSKYPADFAVLSFYKMFGFPTNLGALIVRNDALPHMHKRYFGGGSVSAISYNNQWQLYRESAEKFEDGTLPFLEIMALHHAFEYIETNIPPRLGSNPWNVIRSWTAYLTDYTRGYMKSMRHANSSLVCKIYDLHTDTGDNDVIRDDRYTQGPVIAFNIMKPDGLTFVGYSEVAKMSAIHDVHVRTGCFCNPGACQLYLGLSDEDVQENAEIHGHVCGDDMDIVNNKPTGAIRISFGWMNTLEDCKAWLRFLSKYYQLNAIEHLEIQPLRHVQSTETNCTLSSLSLFPIKSCGGYTPTSEWPIGPEGLLYDRNWMLVDESGIAMSQKRVPRMCLIKPVRIDLLACMMVLEAPGMAQLKIYMGESVEEAESVRARVCGDRIQTFIETRTDVSSWFSTFLNMPCQLVRCNMNIESRLDKRSKKKPYNNTTTISLSSIDTSPKIAFANESQFLLVSLPSYEMIRDAITTSKEKDSMDVSCWRANIVVSGNGLVPFGEDEWSGREIEIDGQVFQVQGPCNRCQMICINQATGERSKEPFSTLALKRKQEGKINFGQHLAHIPSKSSKPYVIRTGSRIRIL</sequence>
<dbReference type="GO" id="GO:0030151">
    <property type="term" value="F:molybdenum ion binding"/>
    <property type="evidence" value="ECO:0007669"/>
    <property type="project" value="UniProtKB-UniRule"/>
</dbReference>
<keyword evidence="1 4" id="KW-0808">Transferase</keyword>
<dbReference type="InterPro" id="IPR015424">
    <property type="entry name" value="PyrdxlP-dep_Trfase"/>
</dbReference>
<name>A0A507C0W0_9FUNG</name>
<evidence type="ECO:0000256" key="2">
    <source>
        <dbReference type="ARBA" id="ARBA00022898"/>
    </source>
</evidence>
<evidence type="ECO:0000256" key="3">
    <source>
        <dbReference type="ARBA" id="ARBA00023150"/>
    </source>
</evidence>
<evidence type="ECO:0000256" key="1">
    <source>
        <dbReference type="ARBA" id="ARBA00022679"/>
    </source>
</evidence>
<dbReference type="AlphaFoldDB" id="A0A507C0W0"/>
<dbReference type="Proteomes" id="UP000319731">
    <property type="component" value="Unassembled WGS sequence"/>
</dbReference>
<dbReference type="Gene3D" id="3.40.640.10">
    <property type="entry name" value="Type I PLP-dependent aspartate aminotransferase-like (Major domain)"/>
    <property type="match status" value="1"/>
</dbReference>
<dbReference type="Gene3D" id="3.90.1150.10">
    <property type="entry name" value="Aspartate Aminotransferase, domain 1"/>
    <property type="match status" value="1"/>
</dbReference>
<dbReference type="GO" id="GO:0016829">
    <property type="term" value="F:lyase activity"/>
    <property type="evidence" value="ECO:0007669"/>
    <property type="project" value="UniProtKB-UniRule"/>
</dbReference>
<dbReference type="STRING" id="1806994.A0A507C0W0"/>
<evidence type="ECO:0000256" key="4">
    <source>
        <dbReference type="HAMAP-Rule" id="MF_03050"/>
    </source>
</evidence>
<dbReference type="PANTHER" id="PTHR14237">
    <property type="entry name" value="MOLYBDOPTERIN COFACTOR SULFURASE MOSC"/>
    <property type="match status" value="1"/>
</dbReference>
<dbReference type="RefSeq" id="XP_031024103.1">
    <property type="nucleotide sequence ID" value="XM_031169908.1"/>
</dbReference>
<reference evidence="6 7" key="1">
    <citation type="journal article" date="2019" name="Sci. Rep.">
        <title>Comparative genomics of chytrid fungi reveal insights into the obligate biotrophic and pathogenic lifestyle of Synchytrium endobioticum.</title>
        <authorList>
            <person name="van de Vossenberg B.T.L.H."/>
            <person name="Warris S."/>
            <person name="Nguyen H.D.T."/>
            <person name="van Gent-Pelzer M.P.E."/>
            <person name="Joly D.L."/>
            <person name="van de Geest H.C."/>
            <person name="Bonants P.J.M."/>
            <person name="Smith D.S."/>
            <person name="Levesque C.A."/>
            <person name="van der Lee T.A.J."/>
        </authorList>
    </citation>
    <scope>NUCLEOTIDE SEQUENCE [LARGE SCALE GENOMIC DNA]</scope>
    <source>
        <strain evidence="6 7">JEL517</strain>
    </source>
</reference>
<feature type="active site" evidence="4">
    <location>
        <position position="428"/>
    </location>
</feature>
<proteinExistence type="inferred from homology"/>
<dbReference type="InterPro" id="IPR005303">
    <property type="entry name" value="MOCOS_middle"/>
</dbReference>
<dbReference type="GO" id="GO:0006777">
    <property type="term" value="P:Mo-molybdopterin cofactor biosynthetic process"/>
    <property type="evidence" value="ECO:0007669"/>
    <property type="project" value="UniProtKB-UniRule"/>
</dbReference>
<dbReference type="Pfam" id="PF03476">
    <property type="entry name" value="MOSC_N"/>
    <property type="match status" value="1"/>
</dbReference>
<dbReference type="SUPFAM" id="SSF50800">
    <property type="entry name" value="PK beta-barrel domain-like"/>
    <property type="match status" value="1"/>
</dbReference>
<evidence type="ECO:0000313" key="6">
    <source>
        <dbReference type="EMBL" id="TPX33008.1"/>
    </source>
</evidence>
<dbReference type="InterPro" id="IPR015422">
    <property type="entry name" value="PyrdxlP-dep_Trfase_small"/>
</dbReference>
<dbReference type="SUPFAM" id="SSF53383">
    <property type="entry name" value="PLP-dependent transferases"/>
    <property type="match status" value="1"/>
</dbReference>
<comment type="caution">
    <text evidence="6">The sequence shown here is derived from an EMBL/GenBank/DDBJ whole genome shotgun (WGS) entry which is preliminary data.</text>
</comment>
<dbReference type="InterPro" id="IPR028886">
    <property type="entry name" value="MoCo_sulfurase"/>
</dbReference>
<dbReference type="Pfam" id="PF00266">
    <property type="entry name" value="Aminotran_5"/>
    <property type="match status" value="1"/>
</dbReference>
<dbReference type="InterPro" id="IPR015421">
    <property type="entry name" value="PyrdxlP-dep_Trfase_major"/>
</dbReference>
<organism evidence="6 7">
    <name type="scientific">Synchytrium microbalum</name>
    <dbReference type="NCBI Taxonomy" id="1806994"/>
    <lineage>
        <taxon>Eukaryota</taxon>
        <taxon>Fungi</taxon>
        <taxon>Fungi incertae sedis</taxon>
        <taxon>Chytridiomycota</taxon>
        <taxon>Chytridiomycota incertae sedis</taxon>
        <taxon>Chytridiomycetes</taxon>
        <taxon>Synchytriales</taxon>
        <taxon>Synchytriaceae</taxon>
        <taxon>Synchytrium</taxon>
    </lineage>
</organism>
<dbReference type="InterPro" id="IPR011037">
    <property type="entry name" value="Pyrv_Knase-like_insert_dom_sf"/>
</dbReference>
<protein>
    <recommendedName>
        <fullName evidence="4">Molybdenum cofactor sulfurase</fullName>
        <shortName evidence="4">MCS</shortName>
        <shortName evidence="4">MOS</shortName>
        <shortName evidence="4">MoCo sulfurase</shortName>
        <ecNumber evidence="4">2.8.1.9</ecNumber>
    </recommendedName>
    <alternativeName>
        <fullName evidence="4">Molybdenum cofactor sulfurtransferase</fullName>
    </alternativeName>
</protein>
<gene>
    <name evidence="6" type="ORF">SmJEL517_g03980</name>
</gene>
<comment type="similarity">
    <text evidence="4">Belongs to the class-V pyridoxal-phosphate-dependent aminotransferase family. MOCOS subfamily.</text>
</comment>
<dbReference type="EC" id="2.8.1.9" evidence="4"/>
<dbReference type="GeneID" id="42005205"/>
<comment type="catalytic activity">
    <reaction evidence="4">
        <text>Mo-molybdopterin + L-cysteine + AH2 = thio-Mo-molybdopterin + L-alanine + A + H2O</text>
        <dbReference type="Rhea" id="RHEA:42636"/>
        <dbReference type="ChEBI" id="CHEBI:13193"/>
        <dbReference type="ChEBI" id="CHEBI:15377"/>
        <dbReference type="ChEBI" id="CHEBI:17499"/>
        <dbReference type="ChEBI" id="CHEBI:35235"/>
        <dbReference type="ChEBI" id="CHEBI:57972"/>
        <dbReference type="ChEBI" id="CHEBI:71302"/>
        <dbReference type="ChEBI" id="CHEBI:82685"/>
        <dbReference type="EC" id="2.8.1.9"/>
    </reaction>
</comment>
<dbReference type="EMBL" id="QEAO01000024">
    <property type="protein sequence ID" value="TPX33008.1"/>
    <property type="molecule type" value="Genomic_DNA"/>
</dbReference>
<comment type="function">
    <text evidence="4">Sulfurates the molybdenum cofactor. Sulfation of molybdenum is essential for xanthine dehydrogenase (XDH) and aldehyde oxidase (ADO) enzymes in which molybdenum cofactor is liganded by 1 oxygen and 1 sulfur atom in active form.</text>
</comment>
<dbReference type="PROSITE" id="PS51340">
    <property type="entry name" value="MOSC"/>
    <property type="match status" value="1"/>
</dbReference>
<evidence type="ECO:0000313" key="7">
    <source>
        <dbReference type="Proteomes" id="UP000319731"/>
    </source>
</evidence>
<dbReference type="InterPro" id="IPR000192">
    <property type="entry name" value="Aminotrans_V_dom"/>
</dbReference>
<feature type="domain" description="MOSC" evidence="5">
    <location>
        <begin position="660"/>
        <end position="814"/>
    </location>
</feature>
<accession>A0A507C0W0</accession>
<dbReference type="OrthoDB" id="10264306at2759"/>
<keyword evidence="7" id="KW-1185">Reference proteome</keyword>
<dbReference type="Pfam" id="PF03473">
    <property type="entry name" value="MOSC"/>
    <property type="match status" value="1"/>
</dbReference>
<dbReference type="SUPFAM" id="SSF141673">
    <property type="entry name" value="MOSC N-terminal domain-like"/>
    <property type="match status" value="1"/>
</dbReference>
<keyword evidence="2 4" id="KW-0663">Pyridoxal phosphate</keyword>